<dbReference type="PROSITE" id="PS51257">
    <property type="entry name" value="PROKAR_LIPOPROTEIN"/>
    <property type="match status" value="1"/>
</dbReference>
<dbReference type="EMBL" id="QNQU01000004">
    <property type="protein sequence ID" value="RBQ09983.1"/>
    <property type="molecule type" value="Genomic_DNA"/>
</dbReference>
<evidence type="ECO:0008006" key="3">
    <source>
        <dbReference type="Google" id="ProtNLM"/>
    </source>
</evidence>
<evidence type="ECO:0000313" key="2">
    <source>
        <dbReference type="Proteomes" id="UP000252081"/>
    </source>
</evidence>
<proteinExistence type="predicted"/>
<organism evidence="1 2">
    <name type="scientific">Pedobacter miscanthi</name>
    <dbReference type="NCBI Taxonomy" id="2259170"/>
    <lineage>
        <taxon>Bacteria</taxon>
        <taxon>Pseudomonadati</taxon>
        <taxon>Bacteroidota</taxon>
        <taxon>Sphingobacteriia</taxon>
        <taxon>Sphingobacteriales</taxon>
        <taxon>Sphingobacteriaceae</taxon>
        <taxon>Pedobacter</taxon>
    </lineage>
</organism>
<gene>
    <name evidence="1" type="ORF">DRW42_05975</name>
</gene>
<accession>A0A366L924</accession>
<reference evidence="1 2" key="1">
    <citation type="submission" date="2018-07" db="EMBL/GenBank/DDBJ databases">
        <title>A draft genome of a endophytic bacteria, a new species of Pedobacter.</title>
        <authorList>
            <person name="Zhang Z.D."/>
            <person name="Chen Z.J."/>
        </authorList>
    </citation>
    <scope>NUCLEOTIDE SEQUENCE [LARGE SCALE GENOMIC DNA]</scope>
    <source>
        <strain evidence="1 2">RS10</strain>
    </source>
</reference>
<protein>
    <recommendedName>
        <fullName evidence="3">Lipoprotein</fullName>
    </recommendedName>
</protein>
<keyword evidence="2" id="KW-1185">Reference proteome</keyword>
<dbReference type="AlphaFoldDB" id="A0A366L924"/>
<name>A0A366L924_9SPHI</name>
<dbReference type="Proteomes" id="UP000252081">
    <property type="component" value="Unassembled WGS sequence"/>
</dbReference>
<dbReference type="OrthoDB" id="1432787at2"/>
<dbReference type="RefSeq" id="WP_113947918.1">
    <property type="nucleotide sequence ID" value="NZ_QNQU01000004.1"/>
</dbReference>
<evidence type="ECO:0000313" key="1">
    <source>
        <dbReference type="EMBL" id="RBQ09983.1"/>
    </source>
</evidence>
<sequence>MKKLLPIMLLLIVISACKKEKQGDYSETITTGEKWGIKIGSTQAEVYAQLQKAGPTLDFRSLGIYGRRPYTSPEKPAEIIQFYYALTIYSSTGTLDRAVFLFNGDKVKEITVGGGLTSGVTKWPDGAADDTAIKVDDPVSAIGAKLLKIHQLPAYSSYGFVLSDKPLNKPYDPDLNNYNDWQFVFSDFVSSSVSGTSTVKLHFNAGKLERIEHDYREAQIFN</sequence>
<comment type="caution">
    <text evidence="1">The sequence shown here is derived from an EMBL/GenBank/DDBJ whole genome shotgun (WGS) entry which is preliminary data.</text>
</comment>